<keyword evidence="2" id="KW-1185">Reference proteome</keyword>
<evidence type="ECO:0000313" key="2">
    <source>
        <dbReference type="Proteomes" id="UP000295773"/>
    </source>
</evidence>
<dbReference type="InterPro" id="IPR026989">
    <property type="entry name" value="TnpV"/>
</dbReference>
<gene>
    <name evidence="1" type="ORF">EDD61_11371</name>
</gene>
<protein>
    <submittedName>
        <fullName evidence="1">Transposon-encoded protein TnpV</fullName>
    </submittedName>
</protein>
<reference evidence="1 2" key="1">
    <citation type="submission" date="2019-03" db="EMBL/GenBank/DDBJ databases">
        <title>Genomic Encyclopedia of Type Strains, Phase IV (KMG-IV): sequencing the most valuable type-strain genomes for metagenomic binning, comparative biology and taxonomic classification.</title>
        <authorList>
            <person name="Goeker M."/>
        </authorList>
    </citation>
    <scope>NUCLEOTIDE SEQUENCE [LARGE SCALE GENOMIC DNA]</scope>
    <source>
        <strain evidence="1 2">DSM 29481</strain>
    </source>
</reference>
<accession>A0A4R3TBW6</accession>
<name>A0A4R3TBW6_9FIRM</name>
<dbReference type="RefSeq" id="WP_120136389.1">
    <property type="nucleotide sequence ID" value="NZ_JANKBG010000013.1"/>
</dbReference>
<sequence length="127" mass="15308">MDMPKHITDEKTGISYTLQGDYYLPNLVLLEQEHYELGRFARLKYRYLQNCHKALLASMRVDCSLNRYLHEVDEECEEVFSRLVKELSEKEGVTEKLKVNNQMEWVRRMNSIRNRVEEIILKEYVYV</sequence>
<dbReference type="Pfam" id="PF14198">
    <property type="entry name" value="TnpV"/>
    <property type="match status" value="1"/>
</dbReference>
<comment type="caution">
    <text evidence="1">The sequence shown here is derived from an EMBL/GenBank/DDBJ whole genome shotgun (WGS) entry which is preliminary data.</text>
</comment>
<dbReference type="EMBL" id="SMBP01000013">
    <property type="protein sequence ID" value="TCU58447.1"/>
    <property type="molecule type" value="Genomic_DNA"/>
</dbReference>
<dbReference type="Proteomes" id="UP000295773">
    <property type="component" value="Unassembled WGS sequence"/>
</dbReference>
<organism evidence="1 2">
    <name type="scientific">Longicatena caecimuris</name>
    <dbReference type="NCBI Taxonomy" id="1796635"/>
    <lineage>
        <taxon>Bacteria</taxon>
        <taxon>Bacillati</taxon>
        <taxon>Bacillota</taxon>
        <taxon>Erysipelotrichia</taxon>
        <taxon>Erysipelotrichales</taxon>
        <taxon>Erysipelotrichaceae</taxon>
        <taxon>Longicatena</taxon>
    </lineage>
</organism>
<dbReference type="AlphaFoldDB" id="A0A4R3TBW6"/>
<evidence type="ECO:0000313" key="1">
    <source>
        <dbReference type="EMBL" id="TCU58447.1"/>
    </source>
</evidence>
<proteinExistence type="predicted"/>